<organism evidence="5 6">
    <name type="scientific">Syphacia muris</name>
    <dbReference type="NCBI Taxonomy" id="451379"/>
    <lineage>
        <taxon>Eukaryota</taxon>
        <taxon>Metazoa</taxon>
        <taxon>Ecdysozoa</taxon>
        <taxon>Nematoda</taxon>
        <taxon>Chromadorea</taxon>
        <taxon>Rhabditida</taxon>
        <taxon>Spirurina</taxon>
        <taxon>Oxyuridomorpha</taxon>
        <taxon>Oxyuroidea</taxon>
        <taxon>Oxyuridae</taxon>
        <taxon>Syphacia</taxon>
    </lineage>
</organism>
<evidence type="ECO:0000313" key="5">
    <source>
        <dbReference type="Proteomes" id="UP000046393"/>
    </source>
</evidence>
<reference evidence="6" key="1">
    <citation type="submission" date="2017-02" db="UniProtKB">
        <authorList>
            <consortium name="WormBaseParasite"/>
        </authorList>
    </citation>
    <scope>IDENTIFICATION</scope>
</reference>
<dbReference type="InterPro" id="IPR036873">
    <property type="entry name" value="Rhodanese-like_dom_sf"/>
</dbReference>
<dbReference type="PANTHER" id="PTHR11364">
    <property type="entry name" value="THIOSULFATE SULFERTANSFERASE"/>
    <property type="match status" value="1"/>
</dbReference>
<keyword evidence="2" id="KW-0677">Repeat</keyword>
<dbReference type="SMART" id="SM00450">
    <property type="entry name" value="RHOD"/>
    <property type="match status" value="2"/>
</dbReference>
<keyword evidence="1" id="KW-0808">Transferase</keyword>
<dbReference type="STRING" id="451379.A0A0N5ALQ4"/>
<protein>
    <submittedName>
        <fullName evidence="6">Sulfurtransferase</fullName>
    </submittedName>
</protein>
<dbReference type="CDD" id="cd01448">
    <property type="entry name" value="TST_Repeat_1"/>
    <property type="match status" value="1"/>
</dbReference>
<sequence length="353" mass="39749">MASTNKPLTFHRILRRIQYQKILYICVLIFVGYECISFFSSTSPSFSGSLITADELKEKLQTNTIRIIDATYIPRADLPDQQEYRAKYYGNFELLFKYFNEDEYVQEHIPGAVLLNMDIGFHFNQFKRYDVYPPEVGQQLLRLLGINNGDIVVVYGRGPMAGMLFAAHIWWLLKYYGIEEAYVLNGGLDAWKKAGNPVTSKFDVVEPGNFVAKPNSKLSVSFDELVFKDTNGKSLIDRFETINVFDARPFDQYAGGLKMYNPSANVGGTHIRGAKSLPVMQIVNENGLLPAQTVRQALDKAGFVPGKPVIVYCNSGSQASLLFLALYDFGVKDIKLYQGGMNEMMVRDPGQIS</sequence>
<dbReference type="InterPro" id="IPR045078">
    <property type="entry name" value="TST/MPST-like"/>
</dbReference>
<dbReference type="InterPro" id="IPR001763">
    <property type="entry name" value="Rhodanese-like_dom"/>
</dbReference>
<name>A0A0N5ALQ4_9BILA</name>
<dbReference type="AlphaFoldDB" id="A0A0N5ALQ4"/>
<proteinExistence type="predicted"/>
<dbReference type="Proteomes" id="UP000046393">
    <property type="component" value="Unplaced"/>
</dbReference>
<dbReference type="GO" id="GO:0005739">
    <property type="term" value="C:mitochondrion"/>
    <property type="evidence" value="ECO:0007669"/>
    <property type="project" value="TreeGrafter"/>
</dbReference>
<dbReference type="PROSITE" id="PS00380">
    <property type="entry name" value="RHODANESE_1"/>
    <property type="match status" value="1"/>
</dbReference>
<evidence type="ECO:0000256" key="2">
    <source>
        <dbReference type="ARBA" id="ARBA00022737"/>
    </source>
</evidence>
<evidence type="ECO:0000256" key="1">
    <source>
        <dbReference type="ARBA" id="ARBA00022679"/>
    </source>
</evidence>
<evidence type="ECO:0000313" key="6">
    <source>
        <dbReference type="WBParaSite" id="SMUV_0000547901-mRNA-1"/>
    </source>
</evidence>
<keyword evidence="3" id="KW-0472">Membrane</keyword>
<accession>A0A0N5ALQ4</accession>
<dbReference type="Pfam" id="PF00581">
    <property type="entry name" value="Rhodanese"/>
    <property type="match status" value="2"/>
</dbReference>
<evidence type="ECO:0000256" key="3">
    <source>
        <dbReference type="SAM" id="Phobius"/>
    </source>
</evidence>
<dbReference type="PROSITE" id="PS50206">
    <property type="entry name" value="RHODANESE_3"/>
    <property type="match status" value="2"/>
</dbReference>
<feature type="transmembrane region" description="Helical" evidence="3">
    <location>
        <begin position="21"/>
        <end position="39"/>
    </location>
</feature>
<feature type="domain" description="Rhodanese" evidence="4">
    <location>
        <begin position="238"/>
        <end position="353"/>
    </location>
</feature>
<dbReference type="GO" id="GO:0004792">
    <property type="term" value="F:thiosulfate-cyanide sulfurtransferase activity"/>
    <property type="evidence" value="ECO:0007669"/>
    <property type="project" value="InterPro"/>
</dbReference>
<dbReference type="PANTHER" id="PTHR11364:SF7">
    <property type="entry name" value="THIOSULFATE SULFURTRANSFERASE MPST-1-RELATED"/>
    <property type="match status" value="1"/>
</dbReference>
<dbReference type="Gene3D" id="3.40.250.10">
    <property type="entry name" value="Rhodanese-like domain"/>
    <property type="match status" value="2"/>
</dbReference>
<evidence type="ECO:0000259" key="4">
    <source>
        <dbReference type="PROSITE" id="PS50206"/>
    </source>
</evidence>
<keyword evidence="3" id="KW-0812">Transmembrane</keyword>
<keyword evidence="5" id="KW-1185">Reference proteome</keyword>
<dbReference type="InterPro" id="IPR001307">
    <property type="entry name" value="Thiosulphate_STrfase_CS"/>
</dbReference>
<dbReference type="SUPFAM" id="SSF52821">
    <property type="entry name" value="Rhodanese/Cell cycle control phosphatase"/>
    <property type="match status" value="2"/>
</dbReference>
<keyword evidence="3" id="KW-1133">Transmembrane helix</keyword>
<dbReference type="WBParaSite" id="SMUV_0000547901-mRNA-1">
    <property type="protein sequence ID" value="SMUV_0000547901-mRNA-1"/>
    <property type="gene ID" value="SMUV_0000547901"/>
</dbReference>
<feature type="domain" description="Rhodanese" evidence="4">
    <location>
        <begin position="98"/>
        <end position="200"/>
    </location>
</feature>